<protein>
    <submittedName>
        <fullName evidence="2">Uncharacterized protein</fullName>
    </submittedName>
</protein>
<keyword evidence="3" id="KW-1185">Reference proteome</keyword>
<dbReference type="RefSeq" id="WP_277602712.1">
    <property type="nucleotide sequence ID" value="NZ_JAKRZN010000001.1"/>
</dbReference>
<comment type="caution">
    <text evidence="2">The sequence shown here is derived from an EMBL/GenBank/DDBJ whole genome shotgun (WGS) entry which is preliminary data.</text>
</comment>
<reference evidence="2 3" key="1">
    <citation type="submission" date="2023-10" db="EMBL/GenBank/DDBJ databases">
        <title>Wastewater isolates of ESBL- and carbapenemase-producing Gram-negative bacteria from New Zealand.</title>
        <authorList>
            <person name="Straub C."/>
            <person name="Weaver L."/>
            <person name="Cornelius A."/>
            <person name="Mcgill E."/>
            <person name="Dyet K."/>
            <person name="White L."/>
            <person name="Pattis I."/>
        </authorList>
    </citation>
    <scope>NUCLEOTIDE SEQUENCE [LARGE SCALE GENOMIC DNA]</scope>
    <source>
        <strain evidence="2 3">ESBL35</strain>
    </source>
</reference>
<evidence type="ECO:0000256" key="1">
    <source>
        <dbReference type="SAM" id="MobiDB-lite"/>
    </source>
</evidence>
<name>A0ABU7UFT1_LELAM</name>
<organism evidence="2 3">
    <name type="scientific">Lelliottia amnigena</name>
    <name type="common">Enterobacter amnigenus</name>
    <dbReference type="NCBI Taxonomy" id="61646"/>
    <lineage>
        <taxon>Bacteria</taxon>
        <taxon>Pseudomonadati</taxon>
        <taxon>Pseudomonadota</taxon>
        <taxon>Gammaproteobacteria</taxon>
        <taxon>Enterobacterales</taxon>
        <taxon>Enterobacteriaceae</taxon>
        <taxon>Lelliottia</taxon>
    </lineage>
</organism>
<gene>
    <name evidence="2" type="ORF">V4839_20215</name>
</gene>
<evidence type="ECO:0000313" key="2">
    <source>
        <dbReference type="EMBL" id="MEE9685778.1"/>
    </source>
</evidence>
<proteinExistence type="predicted"/>
<dbReference type="Proteomes" id="UP001335910">
    <property type="component" value="Unassembled WGS sequence"/>
</dbReference>
<accession>A0ABU7UFT1</accession>
<dbReference type="EMBL" id="JAZKLI010000001">
    <property type="protein sequence ID" value="MEE9685778.1"/>
    <property type="molecule type" value="Genomic_DNA"/>
</dbReference>
<feature type="region of interest" description="Disordered" evidence="1">
    <location>
        <begin position="21"/>
        <end position="40"/>
    </location>
</feature>
<sequence>MKAQKNRRLIINLTPVLSSTIPEHREKTAKNANPHAIERL</sequence>
<evidence type="ECO:0000313" key="3">
    <source>
        <dbReference type="Proteomes" id="UP001335910"/>
    </source>
</evidence>